<feature type="region of interest" description="Disordered" evidence="1">
    <location>
        <begin position="79"/>
        <end position="144"/>
    </location>
</feature>
<name>A0A9Q0BHT5_9HYPO</name>
<dbReference type="OrthoDB" id="5423884at2759"/>
<sequence length="268" mass="29124">MPPFAPSPTAPDAPTLVQRQTEATVTVFADGPSGNGHYLTGGAIAGIVLGTIAGTLILLWLIKSCINFNKPLGEPVEKVRYEPPSHHHHHGHHRRSRSSRRRSSRRPSRASVEDDELKCPSAVHSISTSNNGKRVSPSVAAKSVDDDSSPAIPLLWKPLAVNGPLPNAESHPPQFPLRDANPQKPPDWLVDMDTKPHSARLQFPWPSMTCGSSPVRRLVFAFKYQHARISAGPRGDLLSSSFAPAVLRLHLDSDATSQSHQARMICKA</sequence>
<feature type="compositionally biased region" description="Polar residues" evidence="1">
    <location>
        <begin position="124"/>
        <end position="133"/>
    </location>
</feature>
<keyword evidence="2" id="KW-0812">Transmembrane</keyword>
<comment type="caution">
    <text evidence="3">The sequence shown here is derived from an EMBL/GenBank/DDBJ whole genome shotgun (WGS) entry which is preliminary data.</text>
</comment>
<dbReference type="GeneID" id="75833600"/>
<evidence type="ECO:0000313" key="3">
    <source>
        <dbReference type="EMBL" id="KAI6785481.1"/>
    </source>
</evidence>
<proteinExistence type="predicted"/>
<evidence type="ECO:0000256" key="2">
    <source>
        <dbReference type="SAM" id="Phobius"/>
    </source>
</evidence>
<keyword evidence="2" id="KW-1133">Transmembrane helix</keyword>
<protein>
    <submittedName>
        <fullName evidence="3">Uncharacterized protein</fullName>
    </submittedName>
</protein>
<gene>
    <name evidence="3" type="ORF">J7T54_007124</name>
</gene>
<keyword evidence="2" id="KW-0472">Membrane</keyword>
<dbReference type="Proteomes" id="UP001055219">
    <property type="component" value="Unassembled WGS sequence"/>
</dbReference>
<dbReference type="EMBL" id="JAGIXG020000002">
    <property type="protein sequence ID" value="KAI6785481.1"/>
    <property type="molecule type" value="Genomic_DNA"/>
</dbReference>
<accession>A0A9Q0BHT5</accession>
<dbReference type="RefSeq" id="XP_051366337.1">
    <property type="nucleotide sequence ID" value="XM_051510797.1"/>
</dbReference>
<evidence type="ECO:0000313" key="4">
    <source>
        <dbReference type="Proteomes" id="UP001055219"/>
    </source>
</evidence>
<dbReference type="AlphaFoldDB" id="A0A9Q0BHT5"/>
<reference evidence="3" key="1">
    <citation type="journal article" date="2021" name="J Fungi (Basel)">
        <title>Genomic and Metabolomic Analyses of the Marine Fungus Emericellopsis cladophorae: Insights into Saltwater Adaptability Mechanisms and Its Biosynthetic Potential.</title>
        <authorList>
            <person name="Goncalves M.F.M."/>
            <person name="Hilario S."/>
            <person name="Van de Peer Y."/>
            <person name="Esteves A.C."/>
            <person name="Alves A."/>
        </authorList>
    </citation>
    <scope>NUCLEOTIDE SEQUENCE</scope>
    <source>
        <strain evidence="3">MUM 19.33</strain>
    </source>
</reference>
<keyword evidence="4" id="KW-1185">Reference proteome</keyword>
<evidence type="ECO:0000256" key="1">
    <source>
        <dbReference type="SAM" id="MobiDB-lite"/>
    </source>
</evidence>
<feature type="compositionally biased region" description="Basic residues" evidence="1">
    <location>
        <begin position="86"/>
        <end position="108"/>
    </location>
</feature>
<feature type="transmembrane region" description="Helical" evidence="2">
    <location>
        <begin position="38"/>
        <end position="62"/>
    </location>
</feature>
<reference evidence="3" key="2">
    <citation type="submission" date="2022-07" db="EMBL/GenBank/DDBJ databases">
        <authorList>
            <person name="Goncalves M.F.M."/>
            <person name="Hilario S."/>
            <person name="Van De Peer Y."/>
            <person name="Esteves A.C."/>
            <person name="Alves A."/>
        </authorList>
    </citation>
    <scope>NUCLEOTIDE SEQUENCE</scope>
    <source>
        <strain evidence="3">MUM 19.33</strain>
    </source>
</reference>
<organism evidence="3 4">
    <name type="scientific">Emericellopsis cladophorae</name>
    <dbReference type="NCBI Taxonomy" id="2686198"/>
    <lineage>
        <taxon>Eukaryota</taxon>
        <taxon>Fungi</taxon>
        <taxon>Dikarya</taxon>
        <taxon>Ascomycota</taxon>
        <taxon>Pezizomycotina</taxon>
        <taxon>Sordariomycetes</taxon>
        <taxon>Hypocreomycetidae</taxon>
        <taxon>Hypocreales</taxon>
        <taxon>Bionectriaceae</taxon>
        <taxon>Emericellopsis</taxon>
    </lineage>
</organism>